<name>A0AAV3P8Q3_LITER</name>
<evidence type="ECO:0000259" key="2">
    <source>
        <dbReference type="Pfam" id="PF13961"/>
    </source>
</evidence>
<sequence length="102" mass="11504">MMIDFSTFIEKLNNNNYGSWSTRMKFYLLGHDLWNIVNGNDTTPPRDVRSTTTTSDTSTSTPSTPVRLVVVVAYQRIATDPDIVKKWKAKAGRAMYALTVTI</sequence>
<feature type="domain" description="DUF4219" evidence="2">
    <location>
        <begin position="12"/>
        <end position="38"/>
    </location>
</feature>
<dbReference type="Proteomes" id="UP001454036">
    <property type="component" value="Unassembled WGS sequence"/>
</dbReference>
<proteinExistence type="predicted"/>
<dbReference type="Pfam" id="PF13961">
    <property type="entry name" value="DUF4219"/>
    <property type="match status" value="1"/>
</dbReference>
<evidence type="ECO:0000256" key="1">
    <source>
        <dbReference type="SAM" id="MobiDB-lite"/>
    </source>
</evidence>
<keyword evidence="4" id="KW-1185">Reference proteome</keyword>
<organism evidence="3 4">
    <name type="scientific">Lithospermum erythrorhizon</name>
    <name type="common">Purple gromwell</name>
    <name type="synonym">Lithospermum officinale var. erythrorhizon</name>
    <dbReference type="NCBI Taxonomy" id="34254"/>
    <lineage>
        <taxon>Eukaryota</taxon>
        <taxon>Viridiplantae</taxon>
        <taxon>Streptophyta</taxon>
        <taxon>Embryophyta</taxon>
        <taxon>Tracheophyta</taxon>
        <taxon>Spermatophyta</taxon>
        <taxon>Magnoliopsida</taxon>
        <taxon>eudicotyledons</taxon>
        <taxon>Gunneridae</taxon>
        <taxon>Pentapetalae</taxon>
        <taxon>asterids</taxon>
        <taxon>lamiids</taxon>
        <taxon>Boraginales</taxon>
        <taxon>Boraginaceae</taxon>
        <taxon>Boraginoideae</taxon>
        <taxon>Lithospermeae</taxon>
        <taxon>Lithospermum</taxon>
    </lineage>
</organism>
<protein>
    <recommendedName>
        <fullName evidence="2">DUF4219 domain-containing protein</fullName>
    </recommendedName>
</protein>
<accession>A0AAV3P8Q3</accession>
<evidence type="ECO:0000313" key="3">
    <source>
        <dbReference type="EMBL" id="GAA0146645.1"/>
    </source>
</evidence>
<dbReference type="EMBL" id="BAABME010000961">
    <property type="protein sequence ID" value="GAA0146645.1"/>
    <property type="molecule type" value="Genomic_DNA"/>
</dbReference>
<dbReference type="InterPro" id="IPR025314">
    <property type="entry name" value="DUF4219"/>
</dbReference>
<comment type="caution">
    <text evidence="3">The sequence shown here is derived from an EMBL/GenBank/DDBJ whole genome shotgun (WGS) entry which is preliminary data.</text>
</comment>
<gene>
    <name evidence="3" type="ORF">LIER_06550</name>
</gene>
<feature type="region of interest" description="Disordered" evidence="1">
    <location>
        <begin position="40"/>
        <end position="63"/>
    </location>
</feature>
<feature type="compositionally biased region" description="Low complexity" evidence="1">
    <location>
        <begin position="50"/>
        <end position="63"/>
    </location>
</feature>
<dbReference type="AlphaFoldDB" id="A0AAV3P8Q3"/>
<evidence type="ECO:0000313" key="4">
    <source>
        <dbReference type="Proteomes" id="UP001454036"/>
    </source>
</evidence>
<reference evidence="3 4" key="1">
    <citation type="submission" date="2024-01" db="EMBL/GenBank/DDBJ databases">
        <title>The complete chloroplast genome sequence of Lithospermum erythrorhizon: insights into the phylogenetic relationship among Boraginaceae species and the maternal lineages of purple gromwells.</title>
        <authorList>
            <person name="Okada T."/>
            <person name="Watanabe K."/>
        </authorList>
    </citation>
    <scope>NUCLEOTIDE SEQUENCE [LARGE SCALE GENOMIC DNA]</scope>
</reference>